<proteinExistence type="inferred from homology"/>
<dbReference type="InterPro" id="IPR001611">
    <property type="entry name" value="Leu-rich_rpt"/>
</dbReference>
<dbReference type="GO" id="GO:0035082">
    <property type="term" value="P:axoneme assembly"/>
    <property type="evidence" value="ECO:0007669"/>
    <property type="project" value="TreeGrafter"/>
</dbReference>
<evidence type="ECO:0000313" key="9">
    <source>
        <dbReference type="Proteomes" id="UP001174136"/>
    </source>
</evidence>
<evidence type="ECO:0000256" key="7">
    <source>
        <dbReference type="SAM" id="MobiDB-lite"/>
    </source>
</evidence>
<evidence type="ECO:0000256" key="4">
    <source>
        <dbReference type="ARBA" id="ARBA00022737"/>
    </source>
</evidence>
<accession>A0AA47P4K5</accession>
<name>A0AA47P4K5_MERPO</name>
<dbReference type="FunFam" id="3.80.10.10:FF:000331">
    <property type="entry name" value="Dynein assembly factor 1, axonemal homolog"/>
    <property type="match status" value="1"/>
</dbReference>
<evidence type="ECO:0000256" key="2">
    <source>
        <dbReference type="ARBA" id="ARBA00006453"/>
    </source>
</evidence>
<feature type="compositionally biased region" description="Polar residues" evidence="7">
    <location>
        <begin position="9"/>
        <end position="20"/>
    </location>
</feature>
<dbReference type="InterPro" id="IPR050576">
    <property type="entry name" value="Cilia_flagella_integrity"/>
</dbReference>
<feature type="region of interest" description="Disordered" evidence="7">
    <location>
        <begin position="351"/>
        <end position="490"/>
    </location>
</feature>
<feature type="compositionally biased region" description="Basic and acidic residues" evidence="7">
    <location>
        <begin position="444"/>
        <end position="469"/>
    </location>
</feature>
<dbReference type="PANTHER" id="PTHR45973:SF9">
    <property type="entry name" value="LEUCINE-RICH REPEAT-CONTAINING PROTEIN 46"/>
    <property type="match status" value="1"/>
</dbReference>
<keyword evidence="5" id="KW-0969">Cilium</keyword>
<dbReference type="InterPro" id="IPR032675">
    <property type="entry name" value="LRR_dom_sf"/>
</dbReference>
<dbReference type="GO" id="GO:0070840">
    <property type="term" value="F:dynein complex binding"/>
    <property type="evidence" value="ECO:0007669"/>
    <property type="project" value="TreeGrafter"/>
</dbReference>
<keyword evidence="6" id="KW-0966">Cell projection</keyword>
<feature type="compositionally biased region" description="Basic and acidic residues" evidence="7">
    <location>
        <begin position="385"/>
        <end position="411"/>
    </location>
</feature>
<dbReference type="PROSITE" id="PS51450">
    <property type="entry name" value="LRR"/>
    <property type="match status" value="3"/>
</dbReference>
<feature type="region of interest" description="Disordered" evidence="7">
    <location>
        <begin position="1"/>
        <end position="44"/>
    </location>
</feature>
<feature type="region of interest" description="Disordered" evidence="7">
    <location>
        <begin position="601"/>
        <end position="631"/>
    </location>
</feature>
<dbReference type="EMBL" id="JAOPHQ010001457">
    <property type="protein sequence ID" value="KAK0150606.1"/>
    <property type="molecule type" value="Genomic_DNA"/>
</dbReference>
<protein>
    <submittedName>
        <fullName evidence="8">Dynein assembly factor 1, axonemal</fullName>
    </submittedName>
</protein>
<feature type="region of interest" description="Disordered" evidence="7">
    <location>
        <begin position="297"/>
        <end position="318"/>
    </location>
</feature>
<evidence type="ECO:0000313" key="8">
    <source>
        <dbReference type="EMBL" id="KAK0150606.1"/>
    </source>
</evidence>
<organism evidence="8 9">
    <name type="scientific">Merluccius polli</name>
    <name type="common">Benguela hake</name>
    <name type="synonym">Merluccius cadenati</name>
    <dbReference type="NCBI Taxonomy" id="89951"/>
    <lineage>
        <taxon>Eukaryota</taxon>
        <taxon>Metazoa</taxon>
        <taxon>Chordata</taxon>
        <taxon>Craniata</taxon>
        <taxon>Vertebrata</taxon>
        <taxon>Euteleostomi</taxon>
        <taxon>Actinopterygii</taxon>
        <taxon>Neopterygii</taxon>
        <taxon>Teleostei</taxon>
        <taxon>Neoteleostei</taxon>
        <taxon>Acanthomorphata</taxon>
        <taxon>Zeiogadaria</taxon>
        <taxon>Gadariae</taxon>
        <taxon>Gadiformes</taxon>
        <taxon>Gadoidei</taxon>
        <taxon>Merlucciidae</taxon>
        <taxon>Merluccius</taxon>
    </lineage>
</organism>
<feature type="compositionally biased region" description="Basic and acidic residues" evidence="7">
    <location>
        <begin position="21"/>
        <end position="43"/>
    </location>
</feature>
<evidence type="ECO:0000256" key="6">
    <source>
        <dbReference type="ARBA" id="ARBA00023273"/>
    </source>
</evidence>
<dbReference type="PANTHER" id="PTHR45973">
    <property type="entry name" value="PROTEIN PHOSPHATASE 1 REGULATORY SUBUNIT SDS22-RELATED"/>
    <property type="match status" value="1"/>
</dbReference>
<evidence type="ECO:0000256" key="5">
    <source>
        <dbReference type="ARBA" id="ARBA00023069"/>
    </source>
</evidence>
<sequence length="648" mass="72830">MDMDGIETGNANTLDSSIQTRRSDEKDQPTSVPSHRDGEEKASGPRITKRFLKDHCKQNKLYFTPYLNDTLYLHFKGFSTIENLEEYTGLRCLWLESNGLRRIENLEAQTELRSLFLQQNLIGKLENLGSLEKLCTLNVSNNYIRTVENIACLPQLGSLQIAHNKLETVGDVEHLRECLSISVLDVSHNLLGDPETLAVLESMPQLRVLNLMGNDVVKKIPNYRRTLIVRLRQLTYLDDRPVFPKDRACAEAWAVGGMDAERKEREMWETRERRKLQDSLDAMATIRDKAMERRRLREMQEKGQAEISPEVEIQSSCEVHETDEMIAGSSQGEKMEAFAQDCLEAQEEFLQRQREPAELADEQKLGRDLEAEQLGEGLAVEEQEGDRSGPKEMQEILKEDQEREESPERSDIVAQERVSSATVLSDEGRLKDERDMGINQPQRTHPERKPTEPGRATEGHGRGQGERKQPAPLPPMAPSDPEDIALVMTASGPGPLVTELEEAEHLETIHLQPHQPLCIDDLPDLEDMDTEGEDFTGFLAYQEGSRPKIQIISADDDDEDTAVAFEAASISSPALLFNKSDRNPLFDASKRGLPLVDAGAEDATMPEPFGGLFDDKEEKGEGKEKRAKSATEFQYQVQLPGLMQGVGA</sequence>
<comment type="subcellular location">
    <subcellularLocation>
        <location evidence="1">Cell projection</location>
        <location evidence="1">Cilium</location>
    </subcellularLocation>
</comment>
<dbReference type="Pfam" id="PF14580">
    <property type="entry name" value="LRR_9"/>
    <property type="match status" value="1"/>
</dbReference>
<keyword evidence="4" id="KW-0677">Repeat</keyword>
<gene>
    <name evidence="8" type="primary">dnaaf1</name>
    <name evidence="8" type="ORF">N1851_008293</name>
</gene>
<comment type="caution">
    <text evidence="8">The sequence shown here is derived from an EMBL/GenBank/DDBJ whole genome shotgun (WGS) entry which is preliminary data.</text>
</comment>
<dbReference type="FunFam" id="3.80.10.10:FF:000166">
    <property type="entry name" value="Dynein assembly factor 1, axonemal"/>
    <property type="match status" value="1"/>
</dbReference>
<keyword evidence="3" id="KW-0433">Leucine-rich repeat</keyword>
<evidence type="ECO:0000256" key="1">
    <source>
        <dbReference type="ARBA" id="ARBA00004138"/>
    </source>
</evidence>
<comment type="similarity">
    <text evidence="2">Belongs to the DNAAF1 family.</text>
</comment>
<evidence type="ECO:0000256" key="3">
    <source>
        <dbReference type="ARBA" id="ARBA00022614"/>
    </source>
</evidence>
<feature type="compositionally biased region" description="Basic and acidic residues" evidence="7">
    <location>
        <begin position="351"/>
        <end position="370"/>
    </location>
</feature>
<dbReference type="Gene3D" id="3.80.10.10">
    <property type="entry name" value="Ribonuclease Inhibitor"/>
    <property type="match status" value="2"/>
</dbReference>
<dbReference type="AlphaFoldDB" id="A0AA47P4K5"/>
<dbReference type="Proteomes" id="UP001174136">
    <property type="component" value="Unassembled WGS sequence"/>
</dbReference>
<feature type="compositionally biased region" description="Basic and acidic residues" evidence="7">
    <location>
        <begin position="426"/>
        <end position="436"/>
    </location>
</feature>
<keyword evidence="9" id="KW-1185">Reference proteome</keyword>
<feature type="compositionally biased region" description="Basic and acidic residues" evidence="7">
    <location>
        <begin position="613"/>
        <end position="629"/>
    </location>
</feature>
<dbReference type="SUPFAM" id="SSF52075">
    <property type="entry name" value="Outer arm dynein light chain 1"/>
    <property type="match status" value="1"/>
</dbReference>
<dbReference type="SMART" id="SM00365">
    <property type="entry name" value="LRR_SD22"/>
    <property type="match status" value="4"/>
</dbReference>
<dbReference type="GO" id="GO:0005930">
    <property type="term" value="C:axoneme"/>
    <property type="evidence" value="ECO:0007669"/>
    <property type="project" value="TreeGrafter"/>
</dbReference>
<reference evidence="8" key="1">
    <citation type="journal article" date="2023" name="Front. Mar. Sci.">
        <title>A new Merluccius polli reference genome to investigate the effects of global change in West African waters.</title>
        <authorList>
            <person name="Mateo J.L."/>
            <person name="Blanco-Fernandez C."/>
            <person name="Garcia-Vazquez E."/>
            <person name="Machado-Schiaffino G."/>
        </authorList>
    </citation>
    <scope>NUCLEOTIDE SEQUENCE</scope>
    <source>
        <strain evidence="8">C29</strain>
        <tissue evidence="8">Fin</tissue>
    </source>
</reference>